<dbReference type="PANTHER" id="PTHR12390">
    <property type="entry name" value="UROPORPHYRINOGEN III SYNTHASE"/>
    <property type="match status" value="1"/>
</dbReference>
<reference evidence="2 3" key="1">
    <citation type="submission" date="2014-07" db="EMBL/GenBank/DDBJ databases">
        <authorList>
            <person name="McCorrison J."/>
            <person name="Sanka R."/>
            <person name="Torralba M."/>
            <person name="Gillis M."/>
            <person name="Haft D.H."/>
            <person name="Methe B."/>
            <person name="Sutton G."/>
            <person name="Nelson K.E."/>
        </authorList>
    </citation>
    <scope>NUCLEOTIDE SEQUENCE [LARGE SCALE GENOMIC DNA]</scope>
    <source>
        <strain evidence="2 3">S9-PR14</strain>
    </source>
</reference>
<evidence type="ECO:0000313" key="3">
    <source>
        <dbReference type="Proteomes" id="UP000029723"/>
    </source>
</evidence>
<dbReference type="GO" id="GO:0004852">
    <property type="term" value="F:uroporphyrinogen-III synthase activity"/>
    <property type="evidence" value="ECO:0007669"/>
    <property type="project" value="InterPro"/>
</dbReference>
<dbReference type="PANTHER" id="PTHR12390:SF0">
    <property type="entry name" value="UROPORPHYRINOGEN-III SYNTHASE"/>
    <property type="match status" value="1"/>
</dbReference>
<sequence length="248" mass="28560">MKKILVSQPKPTTEKSPYYDIEREYDVKCDFRPFFKVEGLSAKEFRHQKINILDYSAIVFTSRHAVNHFFTLAKELRVTIPEDMKYFCVIESIALYIQKYVQYRKRKVFFGTTGKIADLVPIMAKHKAEKYLVPMSSVHNDDVKNMLDAKKLKHTECVMYRTVSNDLTEEEVKAFDYDMIIFFSPTGINALQKNLPNFEQGDTKIAAFGPATCKAVTDAGFRLDLKAPDAENPSMTSALKAYLKKHKK</sequence>
<dbReference type="CDD" id="cd06578">
    <property type="entry name" value="HemD"/>
    <property type="match status" value="1"/>
</dbReference>
<name>A0A098YU32_9BACT</name>
<organism evidence="2 3">
    <name type="scientific">Hoylesella timonensis S9-PR14</name>
    <dbReference type="NCBI Taxonomy" id="1401062"/>
    <lineage>
        <taxon>Bacteria</taxon>
        <taxon>Pseudomonadati</taxon>
        <taxon>Bacteroidota</taxon>
        <taxon>Bacteroidia</taxon>
        <taxon>Bacteroidales</taxon>
        <taxon>Prevotellaceae</taxon>
        <taxon>Hoylesella</taxon>
    </lineage>
</organism>
<comment type="caution">
    <text evidence="2">The sequence shown here is derived from an EMBL/GenBank/DDBJ whole genome shotgun (WGS) entry which is preliminary data.</text>
</comment>
<protein>
    <submittedName>
        <fullName evidence="2">Uroporphyrinogen-III synthase</fullName>
    </submittedName>
</protein>
<dbReference type="EMBL" id="JRPQ01000041">
    <property type="protein sequence ID" value="KGI22909.1"/>
    <property type="molecule type" value="Genomic_DNA"/>
</dbReference>
<accession>A0A098YU32</accession>
<dbReference type="OrthoDB" id="1149788at2"/>
<dbReference type="InterPro" id="IPR036108">
    <property type="entry name" value="4pyrrol_syn_uPrphyn_synt_sf"/>
</dbReference>
<gene>
    <name evidence="2" type="ORF">HMPREF9304_01785</name>
</gene>
<evidence type="ECO:0000259" key="1">
    <source>
        <dbReference type="Pfam" id="PF02602"/>
    </source>
</evidence>
<dbReference type="GO" id="GO:0006780">
    <property type="term" value="P:uroporphyrinogen III biosynthetic process"/>
    <property type="evidence" value="ECO:0007669"/>
    <property type="project" value="InterPro"/>
</dbReference>
<proteinExistence type="predicted"/>
<dbReference type="Gene3D" id="3.40.50.10090">
    <property type="match status" value="2"/>
</dbReference>
<dbReference type="Proteomes" id="UP000029723">
    <property type="component" value="Unassembled WGS sequence"/>
</dbReference>
<dbReference type="InterPro" id="IPR003754">
    <property type="entry name" value="4pyrrol_synth_uPrphyn_synth"/>
</dbReference>
<dbReference type="GO" id="GO:0005829">
    <property type="term" value="C:cytosol"/>
    <property type="evidence" value="ECO:0007669"/>
    <property type="project" value="TreeGrafter"/>
</dbReference>
<dbReference type="InterPro" id="IPR039793">
    <property type="entry name" value="UROS/Hem4"/>
</dbReference>
<dbReference type="RefSeq" id="WP_036926093.1">
    <property type="nucleotide sequence ID" value="NZ_JRPQ01000041.1"/>
</dbReference>
<dbReference type="Pfam" id="PF02602">
    <property type="entry name" value="HEM4"/>
    <property type="match status" value="1"/>
</dbReference>
<dbReference type="AlphaFoldDB" id="A0A098YU32"/>
<feature type="domain" description="Tetrapyrrole biosynthesis uroporphyrinogen III synthase" evidence="1">
    <location>
        <begin position="26"/>
        <end position="236"/>
    </location>
</feature>
<dbReference type="SUPFAM" id="SSF69618">
    <property type="entry name" value="HemD-like"/>
    <property type="match status" value="1"/>
</dbReference>
<evidence type="ECO:0000313" key="2">
    <source>
        <dbReference type="EMBL" id="KGI22909.1"/>
    </source>
</evidence>